<organism evidence="2">
    <name type="scientific">Cladocopium goreaui</name>
    <dbReference type="NCBI Taxonomy" id="2562237"/>
    <lineage>
        <taxon>Eukaryota</taxon>
        <taxon>Sar</taxon>
        <taxon>Alveolata</taxon>
        <taxon>Dinophyceae</taxon>
        <taxon>Suessiales</taxon>
        <taxon>Symbiodiniaceae</taxon>
        <taxon>Cladocopium</taxon>
    </lineage>
</organism>
<evidence type="ECO:0000256" key="1">
    <source>
        <dbReference type="SAM" id="MobiDB-lite"/>
    </source>
</evidence>
<dbReference type="EMBL" id="CAMXCT030003309">
    <property type="protein sequence ID" value="CAL4790954.1"/>
    <property type="molecule type" value="Genomic_DNA"/>
</dbReference>
<sequence>MGTGAHIWVHVKGGQRALKIFTEKQDDVSEVLKKVQREASLEQVRADLLQLYRSAGEKDKGEAVSPDMLIQKVDGGKSAADAFYVEYPDASGAPSTEGMEMVKAGNDGDKYGEKAGDDGDKYGEKAGDAGDKYGEKAGDAGDKYGEKAGDAGDKYGEKAGDAGDKYTGLGTDVRGQLPNFACSRGFRDIIERW</sequence>
<gene>
    <name evidence="2" type="ORF">C1SCF055_LOCUS29492</name>
</gene>
<reference evidence="3" key="2">
    <citation type="submission" date="2024-04" db="EMBL/GenBank/DDBJ databases">
        <authorList>
            <person name="Chen Y."/>
            <person name="Shah S."/>
            <person name="Dougan E. K."/>
            <person name="Thang M."/>
            <person name="Chan C."/>
        </authorList>
    </citation>
    <scope>NUCLEOTIDE SEQUENCE [LARGE SCALE GENOMIC DNA]</scope>
</reference>
<dbReference type="Proteomes" id="UP001152797">
    <property type="component" value="Unassembled WGS sequence"/>
</dbReference>
<feature type="compositionally biased region" description="Basic and acidic residues" evidence="1">
    <location>
        <begin position="106"/>
        <end position="163"/>
    </location>
</feature>
<evidence type="ECO:0000313" key="3">
    <source>
        <dbReference type="EMBL" id="CAL1157017.1"/>
    </source>
</evidence>
<name>A0A9P1GAX2_9DINO</name>
<dbReference type="EMBL" id="CAMXCT020003309">
    <property type="protein sequence ID" value="CAL1157017.1"/>
    <property type="molecule type" value="Genomic_DNA"/>
</dbReference>
<accession>A0A9P1GAX2</accession>
<comment type="caution">
    <text evidence="2">The sequence shown here is derived from an EMBL/GenBank/DDBJ whole genome shotgun (WGS) entry which is preliminary data.</text>
</comment>
<protein>
    <submittedName>
        <fullName evidence="2">Uncharacterized protein</fullName>
    </submittedName>
</protein>
<dbReference type="Gene3D" id="6.10.140.1430">
    <property type="match status" value="1"/>
</dbReference>
<reference evidence="2" key="1">
    <citation type="submission" date="2022-10" db="EMBL/GenBank/DDBJ databases">
        <authorList>
            <person name="Chen Y."/>
            <person name="Dougan E. K."/>
            <person name="Chan C."/>
            <person name="Rhodes N."/>
            <person name="Thang M."/>
        </authorList>
    </citation>
    <scope>NUCLEOTIDE SEQUENCE</scope>
</reference>
<keyword evidence="4" id="KW-1185">Reference proteome</keyword>
<dbReference type="AlphaFoldDB" id="A0A9P1GAX2"/>
<dbReference type="EMBL" id="CAMXCT010003309">
    <property type="protein sequence ID" value="CAI4003642.1"/>
    <property type="molecule type" value="Genomic_DNA"/>
</dbReference>
<evidence type="ECO:0000313" key="4">
    <source>
        <dbReference type="Proteomes" id="UP001152797"/>
    </source>
</evidence>
<proteinExistence type="predicted"/>
<feature type="region of interest" description="Disordered" evidence="1">
    <location>
        <begin position="90"/>
        <end position="163"/>
    </location>
</feature>
<evidence type="ECO:0000313" key="2">
    <source>
        <dbReference type="EMBL" id="CAI4003642.1"/>
    </source>
</evidence>